<protein>
    <recommendedName>
        <fullName evidence="3">Glycosyltransferase 2-like domain-containing protein</fullName>
    </recommendedName>
</protein>
<dbReference type="GO" id="GO:0006493">
    <property type="term" value="P:protein O-linked glycosylation"/>
    <property type="evidence" value="ECO:0007669"/>
    <property type="project" value="TreeGrafter"/>
</dbReference>
<evidence type="ECO:0000313" key="2">
    <source>
        <dbReference type="EMBL" id="CEK63115.1"/>
    </source>
</evidence>
<dbReference type="InterPro" id="IPR029044">
    <property type="entry name" value="Nucleotide-diphossugar_trans"/>
</dbReference>
<gene>
    <name evidence="2" type="primary">ORF47235</name>
</gene>
<dbReference type="Gene3D" id="3.90.550.10">
    <property type="entry name" value="Spore Coat Polysaccharide Biosynthesis Protein SpsA, Chain A"/>
    <property type="match status" value="1"/>
</dbReference>
<keyword evidence="1" id="KW-1015">Disulfide bond</keyword>
<reference evidence="2" key="1">
    <citation type="submission" date="2014-12" db="EMBL/GenBank/DDBJ databases">
        <title>Insight into the proteome of Arion vulgaris.</title>
        <authorList>
            <person name="Aradska J."/>
            <person name="Bulat T."/>
            <person name="Smidak R."/>
            <person name="Sarate P."/>
            <person name="Gangsoo J."/>
            <person name="Sialana F."/>
            <person name="Bilban M."/>
            <person name="Lubec G."/>
        </authorList>
    </citation>
    <scope>NUCLEOTIDE SEQUENCE</scope>
    <source>
        <tissue evidence="2">Skin</tissue>
    </source>
</reference>
<organism evidence="2">
    <name type="scientific">Arion vulgaris</name>
    <dbReference type="NCBI Taxonomy" id="1028688"/>
    <lineage>
        <taxon>Eukaryota</taxon>
        <taxon>Metazoa</taxon>
        <taxon>Spiralia</taxon>
        <taxon>Lophotrochozoa</taxon>
        <taxon>Mollusca</taxon>
        <taxon>Gastropoda</taxon>
        <taxon>Heterobranchia</taxon>
        <taxon>Euthyneura</taxon>
        <taxon>Panpulmonata</taxon>
        <taxon>Eupulmonata</taxon>
        <taxon>Stylommatophora</taxon>
        <taxon>Helicina</taxon>
        <taxon>Arionoidea</taxon>
        <taxon>Arionidae</taxon>
        <taxon>Arion</taxon>
    </lineage>
</organism>
<feature type="non-terminal residue" evidence="2">
    <location>
        <position position="130"/>
    </location>
</feature>
<sequence length="130" mass="14539">AYHDYLFFVDARVRLTRNWLQPLVECLQDDLNVVVSPQLRLSYADGNGHNEGLSRNEVTWDLGVSRGAVTDSLLSSIETSRRGCINQTIITTEVFGIRKTFFTDLGGFDIIPYATGGEHIAFSLKVLNCK</sequence>
<proteinExistence type="predicted"/>
<name>A0A0B6Z5Y0_9EUPU</name>
<evidence type="ECO:0008006" key="3">
    <source>
        <dbReference type="Google" id="ProtNLM"/>
    </source>
</evidence>
<dbReference type="PANTHER" id="PTHR11675:SF126">
    <property type="entry name" value="RICIN B LECTIN DOMAIN-CONTAINING PROTEIN"/>
    <property type="match status" value="1"/>
</dbReference>
<dbReference type="PANTHER" id="PTHR11675">
    <property type="entry name" value="N-ACETYLGALACTOSAMINYLTRANSFERASE"/>
    <property type="match status" value="1"/>
</dbReference>
<feature type="non-terminal residue" evidence="2">
    <location>
        <position position="1"/>
    </location>
</feature>
<dbReference type="SUPFAM" id="SSF53448">
    <property type="entry name" value="Nucleotide-diphospho-sugar transferases"/>
    <property type="match status" value="1"/>
</dbReference>
<dbReference type="GO" id="GO:0005794">
    <property type="term" value="C:Golgi apparatus"/>
    <property type="evidence" value="ECO:0007669"/>
    <property type="project" value="TreeGrafter"/>
</dbReference>
<dbReference type="GO" id="GO:0004653">
    <property type="term" value="F:polypeptide N-acetylgalactosaminyltransferase activity"/>
    <property type="evidence" value="ECO:0007669"/>
    <property type="project" value="TreeGrafter"/>
</dbReference>
<dbReference type="EMBL" id="HACG01016250">
    <property type="protein sequence ID" value="CEK63115.1"/>
    <property type="molecule type" value="Transcribed_RNA"/>
</dbReference>
<dbReference type="AlphaFoldDB" id="A0A0B6Z5Y0"/>
<evidence type="ECO:0000256" key="1">
    <source>
        <dbReference type="ARBA" id="ARBA00023157"/>
    </source>
</evidence>
<accession>A0A0B6Z5Y0</accession>